<accession>A0A9N9ZIX2</accession>
<dbReference type="Proteomes" id="UP000775872">
    <property type="component" value="Unassembled WGS sequence"/>
</dbReference>
<dbReference type="EMBL" id="CABFOC020000063">
    <property type="protein sequence ID" value="CAH0056403.1"/>
    <property type="molecule type" value="Genomic_DNA"/>
</dbReference>
<evidence type="ECO:0000313" key="1">
    <source>
        <dbReference type="EMBL" id="CAH0056403.1"/>
    </source>
</evidence>
<reference evidence="1" key="1">
    <citation type="submission" date="2021-10" db="EMBL/GenBank/DDBJ databases">
        <authorList>
            <person name="Piombo E."/>
        </authorList>
    </citation>
    <scope>NUCLEOTIDE SEQUENCE</scope>
</reference>
<organism evidence="1 2">
    <name type="scientific">Clonostachys solani</name>
    <dbReference type="NCBI Taxonomy" id="160281"/>
    <lineage>
        <taxon>Eukaryota</taxon>
        <taxon>Fungi</taxon>
        <taxon>Dikarya</taxon>
        <taxon>Ascomycota</taxon>
        <taxon>Pezizomycotina</taxon>
        <taxon>Sordariomycetes</taxon>
        <taxon>Hypocreomycetidae</taxon>
        <taxon>Hypocreales</taxon>
        <taxon>Bionectriaceae</taxon>
        <taxon>Clonostachys</taxon>
    </lineage>
</organism>
<gene>
    <name evidence="1" type="ORF">CSOL1703_00006343</name>
</gene>
<name>A0A9N9ZIX2_9HYPO</name>
<keyword evidence="2" id="KW-1185">Reference proteome</keyword>
<protein>
    <submittedName>
        <fullName evidence="1">Uncharacterized protein</fullName>
    </submittedName>
</protein>
<comment type="caution">
    <text evidence="1">The sequence shown here is derived from an EMBL/GenBank/DDBJ whole genome shotgun (WGS) entry which is preliminary data.</text>
</comment>
<evidence type="ECO:0000313" key="2">
    <source>
        <dbReference type="Proteomes" id="UP000775872"/>
    </source>
</evidence>
<dbReference type="AlphaFoldDB" id="A0A9N9ZIX2"/>
<dbReference type="OrthoDB" id="5147174at2759"/>
<sequence length="204" mass="22076">MSGGANNNLSTTSSPDYRPCRVWLEPLEPELTELLVDTSPCQTGQPTGQLPLPQPQGRLVEPVARFRNLASTSLTDQINGLVMVLSNEYVEPPPPRGTYVYDNCLKVEGSLTTQINGMVVGVHGGCTNRQPTFPGIQGGWNDCGTVEKLPNGVEKTEKEIEIGMQLDVEANHTVQINGGLITNIVENRMIVPQVRQSSQPGQVA</sequence>
<proteinExistence type="predicted"/>